<dbReference type="PANTHER" id="PTHR13696">
    <property type="entry name" value="P-LOOP CONTAINING NUCLEOSIDE TRIPHOSPHATE HYDROLASE"/>
    <property type="match status" value="1"/>
</dbReference>
<dbReference type="InterPro" id="IPR027417">
    <property type="entry name" value="P-loop_NTPase"/>
</dbReference>
<evidence type="ECO:0000313" key="2">
    <source>
        <dbReference type="EMBL" id="AKU92862.1"/>
    </source>
</evidence>
<dbReference type="CDD" id="cd02042">
    <property type="entry name" value="ParAB_family"/>
    <property type="match status" value="1"/>
</dbReference>
<dbReference type="Pfam" id="PF13614">
    <property type="entry name" value="AAA_31"/>
    <property type="match status" value="1"/>
</dbReference>
<dbReference type="PATRIC" id="fig|1391653.3.peg.3396"/>
<evidence type="ECO:0000313" key="3">
    <source>
        <dbReference type="Proteomes" id="UP000055590"/>
    </source>
</evidence>
<feature type="domain" description="AAA" evidence="1">
    <location>
        <begin position="3"/>
        <end position="177"/>
    </location>
</feature>
<dbReference type="PANTHER" id="PTHR13696:SF52">
    <property type="entry name" value="PARA FAMILY PROTEIN CT_582"/>
    <property type="match status" value="1"/>
</dbReference>
<dbReference type="SUPFAM" id="SSF52540">
    <property type="entry name" value="P-loop containing nucleoside triphosphate hydrolases"/>
    <property type="match status" value="1"/>
</dbReference>
<dbReference type="InterPro" id="IPR025669">
    <property type="entry name" value="AAA_dom"/>
</dbReference>
<sequence>MTRILSISNQKGGVGKTTTAVNLAASLASAERRTLLVDLDPQGNAGSGLGIARDQVELSIYDALVGERRIDEVVRPTEFGYLDVAPASRDLVGAELELVNADRREFRLRDALAGVQGYDFVIVDCPPSLGLLTLNSLTASTSVLVPLQCEYYAMEGLSALMSTINLVRQGLNPALEIEGILLTMFDRRTTLSAQVVNEVRGFFGDQVFQSVIPRNVRLSESPSFGKPILLYDIESAGAQGYLALAQELLAKSDAPSGEPKSAAVG</sequence>
<dbReference type="Proteomes" id="UP000055590">
    <property type="component" value="Chromosome"/>
</dbReference>
<accession>A0A0K1PH78</accession>
<protein>
    <submittedName>
        <fullName evidence="2">Chromosome (Plasmid) partitioning protein ParA</fullName>
    </submittedName>
</protein>
<dbReference type="FunFam" id="3.40.50.300:FF:000285">
    <property type="entry name" value="Sporulation initiation inhibitor Soj"/>
    <property type="match status" value="1"/>
</dbReference>
<reference evidence="2 3" key="1">
    <citation type="submission" date="2015-08" db="EMBL/GenBank/DDBJ databases">
        <authorList>
            <person name="Babu N.S."/>
            <person name="Beckwith C.J."/>
            <person name="Beseler K.G."/>
            <person name="Brison A."/>
            <person name="Carone J.V."/>
            <person name="Caskin T.P."/>
            <person name="Diamond M."/>
            <person name="Durham M.E."/>
            <person name="Foxe J.M."/>
            <person name="Go M."/>
            <person name="Henderson B.A."/>
            <person name="Jones I.B."/>
            <person name="McGettigan J.A."/>
            <person name="Micheletti S.J."/>
            <person name="Nasrallah M.E."/>
            <person name="Ortiz D."/>
            <person name="Piller C.R."/>
            <person name="Privatt S.R."/>
            <person name="Schneider S.L."/>
            <person name="Sharp S."/>
            <person name="Smith T.C."/>
            <person name="Stanton J.D."/>
            <person name="Ullery H.E."/>
            <person name="Wilson R.J."/>
            <person name="Serrano M.G."/>
            <person name="Buck G."/>
            <person name="Lee V."/>
            <person name="Wang Y."/>
            <person name="Carvalho R."/>
            <person name="Voegtly L."/>
            <person name="Shi R."/>
            <person name="Duckworth R."/>
            <person name="Johnson A."/>
            <person name="Loviza R."/>
            <person name="Walstead R."/>
            <person name="Shah Z."/>
            <person name="Kiflezghi M."/>
            <person name="Wade K."/>
            <person name="Ball S.L."/>
            <person name="Bradley K.W."/>
            <person name="Asai D.J."/>
            <person name="Bowman C.A."/>
            <person name="Russell D.A."/>
            <person name="Pope W.H."/>
            <person name="Jacobs-Sera D."/>
            <person name="Hendrix R.W."/>
            <person name="Hatfull G.F."/>
        </authorList>
    </citation>
    <scope>NUCLEOTIDE SEQUENCE [LARGE SCALE GENOMIC DNA]</scope>
    <source>
        <strain evidence="2 3">DSM 27710</strain>
    </source>
</reference>
<proteinExistence type="predicted"/>
<dbReference type="KEGG" id="vin:AKJ08_3249"/>
<organism evidence="2 3">
    <name type="scientific">Vulgatibacter incomptus</name>
    <dbReference type="NCBI Taxonomy" id="1391653"/>
    <lineage>
        <taxon>Bacteria</taxon>
        <taxon>Pseudomonadati</taxon>
        <taxon>Myxococcota</taxon>
        <taxon>Myxococcia</taxon>
        <taxon>Myxococcales</taxon>
        <taxon>Cystobacterineae</taxon>
        <taxon>Vulgatibacteraceae</taxon>
        <taxon>Vulgatibacter</taxon>
    </lineage>
</organism>
<dbReference type="InterPro" id="IPR050678">
    <property type="entry name" value="DNA_Partitioning_ATPase"/>
</dbReference>
<evidence type="ECO:0000259" key="1">
    <source>
        <dbReference type="Pfam" id="PF13614"/>
    </source>
</evidence>
<dbReference type="STRING" id="1391653.AKJ08_3249"/>
<dbReference type="OrthoDB" id="9815116at2"/>
<dbReference type="RefSeq" id="WP_050726970.1">
    <property type="nucleotide sequence ID" value="NZ_CP012332.1"/>
</dbReference>
<dbReference type="EMBL" id="CP012332">
    <property type="protein sequence ID" value="AKU92862.1"/>
    <property type="molecule type" value="Genomic_DNA"/>
</dbReference>
<keyword evidence="3" id="KW-1185">Reference proteome</keyword>
<gene>
    <name evidence="2" type="ORF">AKJ08_3249</name>
</gene>
<dbReference type="AlphaFoldDB" id="A0A0K1PH78"/>
<name>A0A0K1PH78_9BACT</name>
<dbReference type="Gene3D" id="3.40.50.300">
    <property type="entry name" value="P-loop containing nucleotide triphosphate hydrolases"/>
    <property type="match status" value="1"/>
</dbReference>